<comment type="caution">
    <text evidence="2">The sequence shown here is derived from an EMBL/GenBank/DDBJ whole genome shotgun (WGS) entry which is preliminary data.</text>
</comment>
<dbReference type="EMBL" id="SRSO01000007">
    <property type="protein sequence ID" value="TGV03426.1"/>
    <property type="molecule type" value="Genomic_DNA"/>
</dbReference>
<reference evidence="2 3" key="1">
    <citation type="submission" date="2019-04" db="EMBL/GenBank/DDBJ databases">
        <authorList>
            <person name="Liu A."/>
        </authorList>
    </citation>
    <scope>NUCLEOTIDE SEQUENCE [LARGE SCALE GENOMIC DNA]</scope>
    <source>
        <strain evidence="2 3">RZ03</strain>
    </source>
</reference>
<feature type="chain" id="PRO_5020650654" evidence="1">
    <location>
        <begin position="27"/>
        <end position="111"/>
    </location>
</feature>
<organism evidence="2 3">
    <name type="scientific">Flavivirga rizhaonensis</name>
    <dbReference type="NCBI Taxonomy" id="2559571"/>
    <lineage>
        <taxon>Bacteria</taxon>
        <taxon>Pseudomonadati</taxon>
        <taxon>Bacteroidota</taxon>
        <taxon>Flavobacteriia</taxon>
        <taxon>Flavobacteriales</taxon>
        <taxon>Flavobacteriaceae</taxon>
        <taxon>Flavivirga</taxon>
    </lineage>
</organism>
<dbReference type="RefSeq" id="WP_135876480.1">
    <property type="nucleotide sequence ID" value="NZ_SRSO01000007.1"/>
</dbReference>
<evidence type="ECO:0000313" key="3">
    <source>
        <dbReference type="Proteomes" id="UP000307602"/>
    </source>
</evidence>
<proteinExistence type="predicted"/>
<sequence length="111" mass="11989">MKKIIKFTSILMFAVLLVFNTTSFIAQIDNDDDLKLSSLMNLVKANAESQNCTESDGEVLTSNKGFTSPTTMCYGANDVVCGVAFGCEEDTEAKELPPNQLATCFVTVCAD</sequence>
<accession>A0A4S1DYU1</accession>
<evidence type="ECO:0000256" key="1">
    <source>
        <dbReference type="SAM" id="SignalP"/>
    </source>
</evidence>
<feature type="signal peptide" evidence="1">
    <location>
        <begin position="1"/>
        <end position="26"/>
    </location>
</feature>
<protein>
    <submittedName>
        <fullName evidence="2">Uncharacterized protein</fullName>
    </submittedName>
</protein>
<keyword evidence="3" id="KW-1185">Reference proteome</keyword>
<dbReference type="AlphaFoldDB" id="A0A4S1DYU1"/>
<dbReference type="Proteomes" id="UP000307602">
    <property type="component" value="Unassembled WGS sequence"/>
</dbReference>
<gene>
    <name evidence="2" type="ORF">EM932_07070</name>
</gene>
<name>A0A4S1DYU1_9FLAO</name>
<evidence type="ECO:0000313" key="2">
    <source>
        <dbReference type="EMBL" id="TGV03426.1"/>
    </source>
</evidence>
<keyword evidence="1" id="KW-0732">Signal</keyword>